<gene>
    <name evidence="1" type="ORF">SacmaDRAFT_3817</name>
</gene>
<protein>
    <submittedName>
        <fullName evidence="1">RHS repeat-associated core domain protein</fullName>
    </submittedName>
</protein>
<evidence type="ECO:0000313" key="2">
    <source>
        <dbReference type="Proteomes" id="UP000004926"/>
    </source>
</evidence>
<dbReference type="PANTHER" id="PTHR32305:SF15">
    <property type="entry name" value="PROTEIN RHSA-RELATED"/>
    <property type="match status" value="1"/>
</dbReference>
<dbReference type="RefSeq" id="WP_009155404.1">
    <property type="nucleotide sequence ID" value="NZ_CM001439.1"/>
</dbReference>
<dbReference type="InterPro" id="IPR050708">
    <property type="entry name" value="T6SS_VgrG/RHS"/>
</dbReference>
<accession>H5X1V5</accession>
<reference evidence="1 2" key="1">
    <citation type="journal article" date="2012" name="Stand. Genomic Sci.">
        <title>Genome sequence of the ocean sediment bacterium Saccharomonospora marina type strain (XMU15(T)).</title>
        <authorList>
            <person name="Klenk H.P."/>
            <person name="Lu M."/>
            <person name="Lucas S."/>
            <person name="Lapidus A."/>
            <person name="Copeland A."/>
            <person name="Pitluck S."/>
            <person name="Goodwin L.A."/>
            <person name="Han C."/>
            <person name="Tapia R."/>
            <person name="Brambilla E.M."/>
            <person name="Potter G."/>
            <person name="Land M."/>
            <person name="Ivanova N."/>
            <person name="Rohde M."/>
            <person name="Goker M."/>
            <person name="Detter J.C."/>
            <person name="Li W.J."/>
            <person name="Kyrpides N.C."/>
            <person name="Woyke T."/>
        </authorList>
    </citation>
    <scope>NUCLEOTIDE SEQUENCE [LARGE SCALE GENOMIC DNA]</scope>
    <source>
        <strain evidence="1 2">XMU15</strain>
    </source>
</reference>
<dbReference type="STRING" id="882083.SacmaDRAFT_3817"/>
<dbReference type="HOGENOM" id="CLU_1141931_0_0_11"/>
<dbReference type="Proteomes" id="UP000004926">
    <property type="component" value="Chromosome"/>
</dbReference>
<sequence>MGGIETSTYTYDPLDRTVSKTSGTETTDFAYLGLTDKVITEEISGQVQRSYAYDAWGGRLSQLKHDTDGTGPEVDEDSFYGFNPHTDVETLTTETGDTRATYGYTAYGKDDEEAFTGIDKPDAQNPGREPYNVYRFNGKRWDPHSGSYDMGFRDYHPGLNRFLTRDTYTGALADLNLATDPYTGNRYTFAGGNPITRIEIDGHISCTAPDGIDCGMEKRISGSTTQERLAARAALEQPALGPI</sequence>
<keyword evidence="2" id="KW-1185">Reference proteome</keyword>
<name>H5X1V5_9PSEU</name>
<dbReference type="eggNOG" id="COG3209">
    <property type="taxonomic scope" value="Bacteria"/>
</dbReference>
<proteinExistence type="predicted"/>
<dbReference type="AlphaFoldDB" id="H5X1V5"/>
<dbReference type="Gene3D" id="2.180.10.10">
    <property type="entry name" value="RHS repeat-associated core"/>
    <property type="match status" value="1"/>
</dbReference>
<dbReference type="PANTHER" id="PTHR32305">
    <property type="match status" value="1"/>
</dbReference>
<dbReference type="InterPro" id="IPR022385">
    <property type="entry name" value="Rhs_assc_core"/>
</dbReference>
<evidence type="ECO:0000313" key="1">
    <source>
        <dbReference type="EMBL" id="EHR52024.1"/>
    </source>
</evidence>
<organism evidence="1 2">
    <name type="scientific">Saccharomonospora marina XMU15</name>
    <dbReference type="NCBI Taxonomy" id="882083"/>
    <lineage>
        <taxon>Bacteria</taxon>
        <taxon>Bacillati</taxon>
        <taxon>Actinomycetota</taxon>
        <taxon>Actinomycetes</taxon>
        <taxon>Pseudonocardiales</taxon>
        <taxon>Pseudonocardiaceae</taxon>
        <taxon>Saccharomonospora</taxon>
    </lineage>
</organism>
<dbReference type="NCBIfam" id="TIGR03696">
    <property type="entry name" value="Rhs_assc_core"/>
    <property type="match status" value="1"/>
</dbReference>
<dbReference type="EMBL" id="CM001439">
    <property type="protein sequence ID" value="EHR52024.1"/>
    <property type="molecule type" value="Genomic_DNA"/>
</dbReference>